<gene>
    <name evidence="1" type="ORF">QTL97_12250</name>
</gene>
<name>A0AAW9A943_9BACL</name>
<accession>A0AAW9A943</accession>
<dbReference type="Proteomes" id="UP001271648">
    <property type="component" value="Unassembled WGS sequence"/>
</dbReference>
<dbReference type="AlphaFoldDB" id="A0AAW9A943"/>
<dbReference type="EMBL" id="JAUBDJ010000007">
    <property type="protein sequence ID" value="MDW0117712.1"/>
    <property type="molecule type" value="Genomic_DNA"/>
</dbReference>
<dbReference type="RefSeq" id="WP_283733906.1">
    <property type="nucleotide sequence ID" value="NZ_CP125968.1"/>
</dbReference>
<evidence type="ECO:0000313" key="2">
    <source>
        <dbReference type="Proteomes" id="UP001271648"/>
    </source>
</evidence>
<protein>
    <submittedName>
        <fullName evidence="1">Uncharacterized protein</fullName>
    </submittedName>
</protein>
<evidence type="ECO:0000313" key="1">
    <source>
        <dbReference type="EMBL" id="MDW0117712.1"/>
    </source>
</evidence>
<organism evidence="1 2">
    <name type="scientific">Sporosarcina thermotolerans</name>
    <dbReference type="NCBI Taxonomy" id="633404"/>
    <lineage>
        <taxon>Bacteria</taxon>
        <taxon>Bacillati</taxon>
        <taxon>Bacillota</taxon>
        <taxon>Bacilli</taxon>
        <taxon>Bacillales</taxon>
        <taxon>Caryophanaceae</taxon>
        <taxon>Sporosarcina</taxon>
    </lineage>
</organism>
<proteinExistence type="predicted"/>
<keyword evidence="2" id="KW-1185">Reference proteome</keyword>
<sequence length="59" mass="7044">MRKLIYCVCRKRETVWEEAYKKKEEQNKSVSVRREVVEELAAKGMSKVEVREIVFGFGY</sequence>
<reference evidence="1 2" key="1">
    <citation type="submission" date="2023-06" db="EMBL/GenBank/DDBJ databases">
        <title>Sporosarcina sp. nov., isolated from Korean traditional fermented seafood 'Jeotgal'.</title>
        <authorList>
            <person name="Yang A.I."/>
            <person name="Shin N.-R."/>
        </authorList>
    </citation>
    <scope>NUCLEOTIDE SEQUENCE [LARGE SCALE GENOMIC DNA]</scope>
    <source>
        <strain evidence="1 2">KCTC43456</strain>
    </source>
</reference>
<comment type="caution">
    <text evidence="1">The sequence shown here is derived from an EMBL/GenBank/DDBJ whole genome shotgun (WGS) entry which is preliminary data.</text>
</comment>